<evidence type="ECO:0000313" key="6">
    <source>
        <dbReference type="Proteomes" id="UP000316726"/>
    </source>
</evidence>
<dbReference type="PROSITE" id="PS50297">
    <property type="entry name" value="ANK_REP_REGION"/>
    <property type="match status" value="5"/>
</dbReference>
<sequence>MGLRRKSNWDLSKPVFNRKDLEEHSLHHAVSRCDVDSLQKLIDTDVQQCITLADSVNAKDGLLKATPLHTAAEEGNCRVAKFLLMNEADILAKDKHGNEPLHLASVRGHTDLINLFIEKGAFVNNRNNAGNTALHYAANKGMDSAVTLLMRKGAVVNSRNANGWCPIHLAVVSAHFETVRLLVSKGADLNSQDQKGNSPLHLACECNNIGMVDYLMKNGAKTTLENKAFQVPGDLASRPVIKDILGWKPQHQRRLSSNTLASTSDESGKEGAASSGELFRKPKPLENKFLARVKSTHTTQPVNSPESFQDRMKRLTREKRKSLNNKIVLKKDEEGARRGSKATHSWNKRFLKKYGLNSRNLFAP</sequence>
<evidence type="ECO:0000256" key="4">
    <source>
        <dbReference type="SAM" id="MobiDB-lite"/>
    </source>
</evidence>
<dbReference type="InterPro" id="IPR036770">
    <property type="entry name" value="Ankyrin_rpt-contain_sf"/>
</dbReference>
<dbReference type="SMART" id="SM00248">
    <property type="entry name" value="ANK"/>
    <property type="match status" value="6"/>
</dbReference>
<feature type="region of interest" description="Disordered" evidence="4">
    <location>
        <begin position="252"/>
        <end position="281"/>
    </location>
</feature>
<keyword evidence="1" id="KW-0677">Repeat</keyword>
<feature type="compositionally biased region" description="Polar residues" evidence="4">
    <location>
        <begin position="255"/>
        <end position="265"/>
    </location>
</feature>
<dbReference type="PRINTS" id="PR01415">
    <property type="entry name" value="ANKYRIN"/>
</dbReference>
<proteinExistence type="predicted"/>
<reference evidence="5 6" key="1">
    <citation type="submission" date="2018-07" db="EMBL/GenBank/DDBJ databases">
        <title>The complete nuclear genome of the prasinophyte Chloropicon primus (CCMP1205).</title>
        <authorList>
            <person name="Pombert J.-F."/>
            <person name="Otis C."/>
            <person name="Turmel M."/>
            <person name="Lemieux C."/>
        </authorList>
    </citation>
    <scope>NUCLEOTIDE SEQUENCE [LARGE SCALE GENOMIC DNA]</scope>
    <source>
        <strain evidence="5 6">CCMP1205</strain>
    </source>
</reference>
<accession>A0A5B8MIH2</accession>
<feature type="repeat" description="ANK" evidence="3">
    <location>
        <begin position="162"/>
        <end position="194"/>
    </location>
</feature>
<feature type="repeat" description="ANK" evidence="3">
    <location>
        <begin position="195"/>
        <end position="227"/>
    </location>
</feature>
<organism evidence="5 6">
    <name type="scientific">Chloropicon primus</name>
    <dbReference type="NCBI Taxonomy" id="1764295"/>
    <lineage>
        <taxon>Eukaryota</taxon>
        <taxon>Viridiplantae</taxon>
        <taxon>Chlorophyta</taxon>
        <taxon>Chloropicophyceae</taxon>
        <taxon>Chloropicales</taxon>
        <taxon>Chloropicaceae</taxon>
        <taxon>Chloropicon</taxon>
    </lineage>
</organism>
<feature type="repeat" description="ANK" evidence="3">
    <location>
        <begin position="96"/>
        <end position="128"/>
    </location>
</feature>
<evidence type="ECO:0000313" key="5">
    <source>
        <dbReference type="EMBL" id="QDZ19864.1"/>
    </source>
</evidence>
<keyword evidence="6" id="KW-1185">Reference proteome</keyword>
<gene>
    <name evidence="5" type="ORF">A3770_03p23820</name>
</gene>
<dbReference type="Pfam" id="PF12796">
    <property type="entry name" value="Ank_2"/>
    <property type="match status" value="1"/>
</dbReference>
<name>A0A5B8MIH2_9CHLO</name>
<dbReference type="Gene3D" id="1.25.40.20">
    <property type="entry name" value="Ankyrin repeat-containing domain"/>
    <property type="match status" value="2"/>
</dbReference>
<dbReference type="AlphaFoldDB" id="A0A5B8MIH2"/>
<feature type="repeat" description="ANK" evidence="3">
    <location>
        <begin position="63"/>
        <end position="95"/>
    </location>
</feature>
<dbReference type="OrthoDB" id="20872at2759"/>
<dbReference type="EMBL" id="CP031036">
    <property type="protein sequence ID" value="QDZ19864.1"/>
    <property type="molecule type" value="Genomic_DNA"/>
</dbReference>
<keyword evidence="2 3" id="KW-0040">ANK repeat</keyword>
<evidence type="ECO:0000256" key="1">
    <source>
        <dbReference type="ARBA" id="ARBA00022737"/>
    </source>
</evidence>
<dbReference type="Pfam" id="PF13857">
    <property type="entry name" value="Ank_5"/>
    <property type="match status" value="1"/>
</dbReference>
<dbReference type="Proteomes" id="UP000316726">
    <property type="component" value="Chromosome 3"/>
</dbReference>
<dbReference type="PANTHER" id="PTHR24171">
    <property type="entry name" value="ANKYRIN REPEAT DOMAIN-CONTAINING PROTEIN 39-RELATED"/>
    <property type="match status" value="1"/>
</dbReference>
<evidence type="ECO:0000256" key="2">
    <source>
        <dbReference type="ARBA" id="ARBA00023043"/>
    </source>
</evidence>
<dbReference type="SUPFAM" id="SSF48403">
    <property type="entry name" value="Ankyrin repeat"/>
    <property type="match status" value="1"/>
</dbReference>
<protein>
    <submittedName>
        <fullName evidence="5">Uncharacterized protein</fullName>
    </submittedName>
</protein>
<feature type="repeat" description="ANK" evidence="3">
    <location>
        <begin position="129"/>
        <end position="161"/>
    </location>
</feature>
<dbReference type="PROSITE" id="PS50088">
    <property type="entry name" value="ANK_REPEAT"/>
    <property type="match status" value="5"/>
</dbReference>
<evidence type="ECO:0000256" key="3">
    <source>
        <dbReference type="PROSITE-ProRule" id="PRU00023"/>
    </source>
</evidence>
<dbReference type="InterPro" id="IPR002110">
    <property type="entry name" value="Ankyrin_rpt"/>
</dbReference>
<dbReference type="STRING" id="1764295.A0A5B8MIH2"/>